<keyword evidence="2" id="KW-1185">Reference proteome</keyword>
<reference evidence="1" key="1">
    <citation type="submission" date="2021-03" db="EMBL/GenBank/DDBJ databases">
        <authorList>
            <person name="Tagirdzhanova G."/>
        </authorList>
    </citation>
    <scope>NUCLEOTIDE SEQUENCE</scope>
</reference>
<comment type="caution">
    <text evidence="1">The sequence shown here is derived from an EMBL/GenBank/DDBJ whole genome shotgun (WGS) entry which is preliminary data.</text>
</comment>
<protein>
    <submittedName>
        <fullName evidence="1">Uncharacterized protein</fullName>
    </submittedName>
</protein>
<name>A0A8H3F5S5_9LECA</name>
<gene>
    <name evidence="1" type="ORF">HETSPECPRED_003521</name>
</gene>
<evidence type="ECO:0000313" key="1">
    <source>
        <dbReference type="EMBL" id="CAF9917564.1"/>
    </source>
</evidence>
<organism evidence="1 2">
    <name type="scientific">Heterodermia speciosa</name>
    <dbReference type="NCBI Taxonomy" id="116794"/>
    <lineage>
        <taxon>Eukaryota</taxon>
        <taxon>Fungi</taxon>
        <taxon>Dikarya</taxon>
        <taxon>Ascomycota</taxon>
        <taxon>Pezizomycotina</taxon>
        <taxon>Lecanoromycetes</taxon>
        <taxon>OSLEUM clade</taxon>
        <taxon>Lecanoromycetidae</taxon>
        <taxon>Caliciales</taxon>
        <taxon>Physciaceae</taxon>
        <taxon>Heterodermia</taxon>
    </lineage>
</organism>
<dbReference type="EMBL" id="CAJPDS010000020">
    <property type="protein sequence ID" value="CAF9917564.1"/>
    <property type="molecule type" value="Genomic_DNA"/>
</dbReference>
<evidence type="ECO:0000313" key="2">
    <source>
        <dbReference type="Proteomes" id="UP000664521"/>
    </source>
</evidence>
<dbReference type="Proteomes" id="UP000664521">
    <property type="component" value="Unassembled WGS sequence"/>
</dbReference>
<sequence>MHPTSKLAVPDQYQSTLANRCAKEVMEISCVVAMGGAAQIDGMAANNDKAFSNKLTIGGSRRHDELRNKVVVKNRVKEYETRRLLESVEELEVFKRAVVEKMLP</sequence>
<accession>A0A8H3F5S5</accession>
<dbReference type="AlphaFoldDB" id="A0A8H3F5S5"/>
<proteinExistence type="predicted"/>